<keyword evidence="2" id="KW-1185">Reference proteome</keyword>
<evidence type="ECO:0000313" key="2">
    <source>
        <dbReference type="Proteomes" id="UP000729402"/>
    </source>
</evidence>
<reference evidence="1" key="2">
    <citation type="submission" date="2021-02" db="EMBL/GenBank/DDBJ databases">
        <authorList>
            <person name="Kimball J.A."/>
            <person name="Haas M.W."/>
            <person name="Macchietto M."/>
            <person name="Kono T."/>
            <person name="Duquette J."/>
            <person name="Shao M."/>
        </authorList>
    </citation>
    <scope>NUCLEOTIDE SEQUENCE</scope>
    <source>
        <tissue evidence="1">Fresh leaf tissue</tissue>
    </source>
</reference>
<gene>
    <name evidence="1" type="ORF">GUJ93_ZPchr0069g33270</name>
</gene>
<sequence>MVGEGQRDMPLFPPWGRYRSYSPLPVWFSTSLITLWSSMPLHCVSCFGFDGSVRSRRNQAVCKGLFGQSIEVSYAGRLALLIDTLCYSEV</sequence>
<evidence type="ECO:0000313" key="1">
    <source>
        <dbReference type="EMBL" id="KAG8044566.1"/>
    </source>
</evidence>
<name>A0A8J5V358_ZIZPA</name>
<organism evidence="1 2">
    <name type="scientific">Zizania palustris</name>
    <name type="common">Northern wild rice</name>
    <dbReference type="NCBI Taxonomy" id="103762"/>
    <lineage>
        <taxon>Eukaryota</taxon>
        <taxon>Viridiplantae</taxon>
        <taxon>Streptophyta</taxon>
        <taxon>Embryophyta</taxon>
        <taxon>Tracheophyta</taxon>
        <taxon>Spermatophyta</taxon>
        <taxon>Magnoliopsida</taxon>
        <taxon>Liliopsida</taxon>
        <taxon>Poales</taxon>
        <taxon>Poaceae</taxon>
        <taxon>BOP clade</taxon>
        <taxon>Oryzoideae</taxon>
        <taxon>Oryzeae</taxon>
        <taxon>Zizaniinae</taxon>
        <taxon>Zizania</taxon>
    </lineage>
</organism>
<proteinExistence type="predicted"/>
<protein>
    <submittedName>
        <fullName evidence="1">Uncharacterized protein</fullName>
    </submittedName>
</protein>
<dbReference type="EMBL" id="JAAALK010000546">
    <property type="protein sequence ID" value="KAG8044566.1"/>
    <property type="molecule type" value="Genomic_DNA"/>
</dbReference>
<dbReference type="AlphaFoldDB" id="A0A8J5V358"/>
<reference evidence="1" key="1">
    <citation type="journal article" date="2021" name="bioRxiv">
        <title>Whole Genome Assembly and Annotation of Northern Wild Rice, Zizania palustris L., Supports a Whole Genome Duplication in the Zizania Genus.</title>
        <authorList>
            <person name="Haas M."/>
            <person name="Kono T."/>
            <person name="Macchietto M."/>
            <person name="Millas R."/>
            <person name="McGilp L."/>
            <person name="Shao M."/>
            <person name="Duquette J."/>
            <person name="Hirsch C.N."/>
            <person name="Kimball J."/>
        </authorList>
    </citation>
    <scope>NUCLEOTIDE SEQUENCE</scope>
    <source>
        <tissue evidence="1">Fresh leaf tissue</tissue>
    </source>
</reference>
<accession>A0A8J5V358</accession>
<comment type="caution">
    <text evidence="1">The sequence shown here is derived from an EMBL/GenBank/DDBJ whole genome shotgun (WGS) entry which is preliminary data.</text>
</comment>
<dbReference type="Proteomes" id="UP000729402">
    <property type="component" value="Unassembled WGS sequence"/>
</dbReference>